<keyword evidence="2" id="KW-1133">Transmembrane helix</keyword>
<evidence type="ECO:0008006" key="5">
    <source>
        <dbReference type="Google" id="ProtNLM"/>
    </source>
</evidence>
<reference evidence="3" key="1">
    <citation type="submission" date="2021-03" db="EMBL/GenBank/DDBJ databases">
        <title>Draft genome sequence of rust myrtle Austropuccinia psidii MF-1, a brazilian biotype.</title>
        <authorList>
            <person name="Quecine M.C."/>
            <person name="Pachon D.M.R."/>
            <person name="Bonatelli M.L."/>
            <person name="Correr F.H."/>
            <person name="Franceschini L.M."/>
            <person name="Leite T.F."/>
            <person name="Margarido G.R.A."/>
            <person name="Almeida C.A."/>
            <person name="Ferrarezi J.A."/>
            <person name="Labate C.A."/>
        </authorList>
    </citation>
    <scope>NUCLEOTIDE SEQUENCE</scope>
    <source>
        <strain evidence="3">MF-1</strain>
    </source>
</reference>
<evidence type="ECO:0000313" key="3">
    <source>
        <dbReference type="EMBL" id="MBW0472871.1"/>
    </source>
</evidence>
<keyword evidence="2" id="KW-0812">Transmembrane</keyword>
<accession>A0A9Q3GMG1</accession>
<name>A0A9Q3GMG1_9BASI</name>
<evidence type="ECO:0000256" key="1">
    <source>
        <dbReference type="SAM" id="MobiDB-lite"/>
    </source>
</evidence>
<organism evidence="3 4">
    <name type="scientific">Austropuccinia psidii MF-1</name>
    <dbReference type="NCBI Taxonomy" id="1389203"/>
    <lineage>
        <taxon>Eukaryota</taxon>
        <taxon>Fungi</taxon>
        <taxon>Dikarya</taxon>
        <taxon>Basidiomycota</taxon>
        <taxon>Pucciniomycotina</taxon>
        <taxon>Pucciniomycetes</taxon>
        <taxon>Pucciniales</taxon>
        <taxon>Sphaerophragmiaceae</taxon>
        <taxon>Austropuccinia</taxon>
    </lineage>
</organism>
<dbReference type="AlphaFoldDB" id="A0A9Q3GMG1"/>
<proteinExistence type="predicted"/>
<comment type="caution">
    <text evidence="3">The sequence shown here is derived from an EMBL/GenBank/DDBJ whole genome shotgun (WGS) entry which is preliminary data.</text>
</comment>
<feature type="transmembrane region" description="Helical" evidence="2">
    <location>
        <begin position="20"/>
        <end position="37"/>
    </location>
</feature>
<dbReference type="EMBL" id="AVOT02003229">
    <property type="protein sequence ID" value="MBW0472871.1"/>
    <property type="molecule type" value="Genomic_DNA"/>
</dbReference>
<evidence type="ECO:0000313" key="4">
    <source>
        <dbReference type="Proteomes" id="UP000765509"/>
    </source>
</evidence>
<gene>
    <name evidence="3" type="ORF">O181_012586</name>
</gene>
<sequence>MPHGGTPSKRAMPQFLPVAGWQVIPTLSASSSSWLGLRKSKFFLKKIEIPFINSNFSFKNSTFFFNITMLSKSNGNWQPPSKVHGPRWHGFLMSHLNSNSNSNWRQAKCTYCLHIFQDARPHKLFAHLKDSCLKIPVDKRIKYLHNVLQQSTINDSGEIFDTQSSARASTPASNLMETSLQTSHPNTSSSASYF</sequence>
<protein>
    <recommendedName>
        <fullName evidence="5">BED-type domain-containing protein</fullName>
    </recommendedName>
</protein>
<dbReference type="Proteomes" id="UP000765509">
    <property type="component" value="Unassembled WGS sequence"/>
</dbReference>
<feature type="region of interest" description="Disordered" evidence="1">
    <location>
        <begin position="162"/>
        <end position="194"/>
    </location>
</feature>
<evidence type="ECO:0000256" key="2">
    <source>
        <dbReference type="SAM" id="Phobius"/>
    </source>
</evidence>
<keyword evidence="4" id="KW-1185">Reference proteome</keyword>
<keyword evidence="2" id="KW-0472">Membrane</keyword>